<protein>
    <submittedName>
        <fullName evidence="1">Uncharacterized protein</fullName>
    </submittedName>
</protein>
<dbReference type="AlphaFoldDB" id="A0ABD5SD15"/>
<dbReference type="Pfam" id="PF24399">
    <property type="entry name" value="DUF7543"/>
    <property type="match status" value="1"/>
</dbReference>
<accession>A0ABD5SD15</accession>
<proteinExistence type="predicted"/>
<evidence type="ECO:0000313" key="1">
    <source>
        <dbReference type="EMBL" id="MFC6754805.1"/>
    </source>
</evidence>
<reference evidence="1 2" key="1">
    <citation type="journal article" date="2019" name="Int. J. Syst. Evol. Microbiol.">
        <title>The Global Catalogue of Microorganisms (GCM) 10K type strain sequencing project: providing services to taxonomists for standard genome sequencing and annotation.</title>
        <authorList>
            <consortium name="The Broad Institute Genomics Platform"/>
            <consortium name="The Broad Institute Genome Sequencing Center for Infectious Disease"/>
            <person name="Wu L."/>
            <person name="Ma J."/>
        </authorList>
    </citation>
    <scope>NUCLEOTIDE SEQUENCE [LARGE SCALE GENOMIC DNA]</scope>
    <source>
        <strain evidence="1 2">CGMCC 1.3239</strain>
    </source>
</reference>
<evidence type="ECO:0000313" key="2">
    <source>
        <dbReference type="Proteomes" id="UP001596442"/>
    </source>
</evidence>
<keyword evidence="2" id="KW-1185">Reference proteome</keyword>
<dbReference type="InterPro" id="IPR055965">
    <property type="entry name" value="DUF7543"/>
</dbReference>
<sequence>MSWSIAREDDTITEWERSDGYATVRIRERGDGGFVVRLDVMEQATDEAAYDRVRFDDRAAAEAHAESWRTARDLDE</sequence>
<dbReference type="RefSeq" id="WP_379783541.1">
    <property type="nucleotide sequence ID" value="NZ_JBHSWW010000379.1"/>
</dbReference>
<organism evidence="1 2">
    <name type="scientific">Halorubrum tibetense</name>
    <dbReference type="NCBI Taxonomy" id="175631"/>
    <lineage>
        <taxon>Archaea</taxon>
        <taxon>Methanobacteriati</taxon>
        <taxon>Methanobacteriota</taxon>
        <taxon>Stenosarchaea group</taxon>
        <taxon>Halobacteria</taxon>
        <taxon>Halobacteriales</taxon>
        <taxon>Haloferacaceae</taxon>
        <taxon>Halorubrum</taxon>
    </lineage>
</organism>
<gene>
    <name evidence="1" type="ORF">ACFQEU_15275</name>
</gene>
<dbReference type="EMBL" id="JBHSWW010000379">
    <property type="protein sequence ID" value="MFC6754805.1"/>
    <property type="molecule type" value="Genomic_DNA"/>
</dbReference>
<comment type="caution">
    <text evidence="1">The sequence shown here is derived from an EMBL/GenBank/DDBJ whole genome shotgun (WGS) entry which is preliminary data.</text>
</comment>
<dbReference type="Proteomes" id="UP001596442">
    <property type="component" value="Unassembled WGS sequence"/>
</dbReference>
<name>A0ABD5SD15_9EURY</name>